<dbReference type="PROSITE" id="PS00134">
    <property type="entry name" value="TRYPSIN_HIS"/>
    <property type="match status" value="1"/>
</dbReference>
<dbReference type="PRINTS" id="PR00722">
    <property type="entry name" value="CHYMOTRYPSIN"/>
</dbReference>
<evidence type="ECO:0000259" key="13">
    <source>
        <dbReference type="PROSITE" id="PS50240"/>
    </source>
</evidence>
<keyword evidence="15" id="KW-1185">Reference proteome</keyword>
<evidence type="ECO:0000313" key="15">
    <source>
        <dbReference type="Proteomes" id="UP000190648"/>
    </source>
</evidence>
<dbReference type="Pfam" id="PF00089">
    <property type="entry name" value="Trypsin"/>
    <property type="match status" value="1"/>
</dbReference>
<dbReference type="FunFam" id="1.10.357.50:FF:000009">
    <property type="entry name" value="Exocyst complex component 3-like 1"/>
    <property type="match status" value="1"/>
</dbReference>
<evidence type="ECO:0000313" key="14">
    <source>
        <dbReference type="EMBL" id="OPJ78049.1"/>
    </source>
</evidence>
<comment type="subcellular location">
    <subcellularLocation>
        <location evidence="1">Cytoplasmic vesicle</location>
        <location evidence="1">Secretory vesicle</location>
    </subcellularLocation>
    <subcellularLocation>
        <location evidence="2">Secreted</location>
    </subcellularLocation>
</comment>
<dbReference type="SMART" id="SM00020">
    <property type="entry name" value="Tryp_SPc"/>
    <property type="match status" value="1"/>
</dbReference>
<comment type="caution">
    <text evidence="14">The sequence shown here is derived from an EMBL/GenBank/DDBJ whole genome shotgun (WGS) entry which is preliminary data.</text>
</comment>
<dbReference type="CDD" id="cd00190">
    <property type="entry name" value="Tryp_SPc"/>
    <property type="match status" value="1"/>
</dbReference>
<keyword evidence="7" id="KW-0968">Cytoplasmic vesicle</keyword>
<keyword evidence="5" id="KW-0964">Secreted</keyword>
<dbReference type="OrthoDB" id="10047020at2759"/>
<evidence type="ECO:0000256" key="4">
    <source>
        <dbReference type="ARBA" id="ARBA00022483"/>
    </source>
</evidence>
<dbReference type="GO" id="GO:0004252">
    <property type="term" value="F:serine-type endopeptidase activity"/>
    <property type="evidence" value="ECO:0007669"/>
    <property type="project" value="InterPro"/>
</dbReference>
<evidence type="ECO:0000256" key="6">
    <source>
        <dbReference type="ARBA" id="ARBA00023157"/>
    </source>
</evidence>
<dbReference type="InterPro" id="IPR042532">
    <property type="entry name" value="EXOC3/Sec6_C"/>
</dbReference>
<dbReference type="InterPro" id="IPR001314">
    <property type="entry name" value="Peptidase_S1A"/>
</dbReference>
<reference evidence="14 15" key="1">
    <citation type="submission" date="2016-02" db="EMBL/GenBank/DDBJ databases">
        <title>Band-tailed pigeon sequencing and assembly.</title>
        <authorList>
            <person name="Soares A.E."/>
            <person name="Novak B.J."/>
            <person name="Rice E.S."/>
            <person name="O'Connell B."/>
            <person name="Chang D."/>
            <person name="Weber S."/>
            <person name="Shapiro B."/>
        </authorList>
    </citation>
    <scope>NUCLEOTIDE SEQUENCE [LARGE SCALE GENOMIC DNA]</scope>
    <source>
        <strain evidence="14">BTP2013</strain>
        <tissue evidence="14">Blood</tissue>
    </source>
</reference>
<dbReference type="InterPro" id="IPR018114">
    <property type="entry name" value="TRYPSIN_HIS"/>
</dbReference>
<dbReference type="InterPro" id="IPR043504">
    <property type="entry name" value="Peptidase_S1_PA_chymotrypsin"/>
</dbReference>
<dbReference type="PROSITE" id="PS50240">
    <property type="entry name" value="TRYPSIN_DOM"/>
    <property type="match status" value="1"/>
</dbReference>
<sequence length="1035" mass="116413">MGMSAEGERAASPREEEWPEAEKAEKLARGAALKWASGVFYRPEKLEGLGQYRNRERQRNSSIQSRLKSTVQSYLEGVSAGLEQLRSAAREVQNVSQDLGAARWALLDSTDRFQGLQQMRALMAEHVQLASVVQVLPQLFSVHEVFSHTLQLLCEQNLLEAHAELMMMEHLRDNILSQLHLRGLSSAQATVLSYFSGLQELNESLAKQLWDIVGSSLQLVRDDPILFVTAVRIIEREEKIDDSLLLEATFLPPGRPKGWRQKFYHVLQETITGAHFRTTPMDAEGSGLARHLAALQKDIVSNLLVVKDLMVQCVPAHYNILSICTTTYHQALTSHLQDILREDLDKQALFLLLEWALRVYPSPDMMSHPDLLPEVDVSALGPLMSPELVDQTERKYVVKVKASVLEWMQRTLEVEFKEWFREEEPETDHQGFFQSALPVIVMQMLNENIQVASLITDSLQQKVYNMALEELEVFLGRLREALVQCGKEHQKDRTTPKYYVSYLLAMLNNNLALSSSVSSLHSDTACREVPASLQAALDRTQKKTCQLLLEELLLDLQPLCLQLPSRKWLSRSQLISSMCEVIDKYAKDFSRVRKPVFMLLLMESELLVTSQYLRALMQKKMVCKSKEERRQLCDRLLQDATQLRELFCGLGLDRSQQSLEAVFALRELICLKDPALLSLEVLGFTTKYPDVSDEHISTLLDLRGDVSKEVRHMVLEMMAQHPQVLPESYRPIFSTILVPAPELPFCIRKGKRKRSHRAKDRNLQLGFLRDGQHHPVPWLSLHALLLSRGCGLPIISPSLRDNEKIINGYDAVPGSWPWQVSLRTRLGSHFCGGSLINENWVVTAAHCEFNPYTDVVVLGQYDRSSRSESVQVKSVAKVVTNPNWDPETINNDITLLKLSSPAQLGVRVSPVCLPPANLVLASNLQCVTTGWGRDNIYSQASAVVLQQVSLPLVSSRQCALYWGNDITSSMLCAGGAGASSCQGDSGGPLVYQNGNAWTLIGIVSWGSKYCNVNTPAVYTHVSKFRNWIDDVVAQG</sequence>
<dbReference type="Pfam" id="PF06046">
    <property type="entry name" value="Sec6"/>
    <property type="match status" value="1"/>
</dbReference>
<dbReference type="STRING" id="372326.A0A1V4K0R0"/>
<keyword evidence="11" id="KW-0378">Hydrolase</keyword>
<dbReference type="PANTHER" id="PTHR21292:SF12">
    <property type="entry name" value="EXOCYST COMPLEX COMPONENT 3-LIKE PROTEIN"/>
    <property type="match status" value="1"/>
</dbReference>
<dbReference type="InterPro" id="IPR009003">
    <property type="entry name" value="Peptidase_S1_PA"/>
</dbReference>
<keyword evidence="4" id="KW-0268">Exocytosis</keyword>
<evidence type="ECO:0000256" key="5">
    <source>
        <dbReference type="ARBA" id="ARBA00022525"/>
    </source>
</evidence>
<dbReference type="Gene3D" id="2.40.10.10">
    <property type="entry name" value="Trypsin-like serine proteases"/>
    <property type="match status" value="3"/>
</dbReference>
<comment type="subunit">
    <text evidence="9">Interacts with EXOC2, EXOC4 and EXOC5; may be part of the exocyst.</text>
</comment>
<evidence type="ECO:0000256" key="10">
    <source>
        <dbReference type="ARBA" id="ARBA00070834"/>
    </source>
</evidence>
<dbReference type="PANTHER" id="PTHR21292">
    <property type="entry name" value="EXOCYST COMPLEX COMPONENT SEC6-RELATED"/>
    <property type="match status" value="1"/>
</dbReference>
<evidence type="ECO:0000256" key="1">
    <source>
        <dbReference type="ARBA" id="ARBA00004398"/>
    </source>
</evidence>
<name>A0A1V4K0R0_PATFA</name>
<dbReference type="GO" id="GO:0005576">
    <property type="term" value="C:extracellular region"/>
    <property type="evidence" value="ECO:0007669"/>
    <property type="project" value="UniProtKB-SubCell"/>
</dbReference>
<evidence type="ECO:0000256" key="8">
    <source>
        <dbReference type="ARBA" id="ARBA00057986"/>
    </source>
</evidence>
<feature type="domain" description="Peptidase S1" evidence="13">
    <location>
        <begin position="805"/>
        <end position="1033"/>
    </location>
</feature>
<organism evidence="14 15">
    <name type="scientific">Patagioenas fasciata monilis</name>
    <dbReference type="NCBI Taxonomy" id="372326"/>
    <lineage>
        <taxon>Eukaryota</taxon>
        <taxon>Metazoa</taxon>
        <taxon>Chordata</taxon>
        <taxon>Craniata</taxon>
        <taxon>Vertebrata</taxon>
        <taxon>Euteleostomi</taxon>
        <taxon>Archelosauria</taxon>
        <taxon>Archosauria</taxon>
        <taxon>Dinosauria</taxon>
        <taxon>Saurischia</taxon>
        <taxon>Theropoda</taxon>
        <taxon>Coelurosauria</taxon>
        <taxon>Aves</taxon>
        <taxon>Neognathae</taxon>
        <taxon>Neoaves</taxon>
        <taxon>Columbimorphae</taxon>
        <taxon>Columbiformes</taxon>
        <taxon>Columbidae</taxon>
        <taxon>Patagioenas</taxon>
    </lineage>
</organism>
<dbReference type="InterPro" id="IPR001254">
    <property type="entry name" value="Trypsin_dom"/>
</dbReference>
<dbReference type="FunFam" id="2.40.10.10:FF:000038">
    <property type="entry name" value="Serine protease"/>
    <property type="match status" value="1"/>
</dbReference>
<feature type="region of interest" description="Disordered" evidence="12">
    <location>
        <begin position="1"/>
        <end position="23"/>
    </location>
</feature>
<dbReference type="Proteomes" id="UP000190648">
    <property type="component" value="Unassembled WGS sequence"/>
</dbReference>
<dbReference type="AlphaFoldDB" id="A0A1V4K0R0"/>
<dbReference type="GO" id="GO:0000145">
    <property type="term" value="C:exocyst"/>
    <property type="evidence" value="ECO:0007669"/>
    <property type="project" value="InterPro"/>
</dbReference>
<dbReference type="GO" id="GO:0030133">
    <property type="term" value="C:transport vesicle"/>
    <property type="evidence" value="ECO:0007669"/>
    <property type="project" value="UniProtKB-SubCell"/>
</dbReference>
<protein>
    <recommendedName>
        <fullName evidence="10">Exocyst complex component 3-like protein</fullName>
    </recommendedName>
</protein>
<dbReference type="Gene3D" id="1.10.357.50">
    <property type="match status" value="1"/>
</dbReference>
<keyword evidence="11" id="KW-0720">Serine protease</keyword>
<gene>
    <name evidence="14" type="primary">EXOC3L1</name>
    <name evidence="14" type="ORF">AV530_015048</name>
</gene>
<accession>A0A1V4K0R0</accession>
<proteinExistence type="inferred from homology"/>
<dbReference type="Gene3D" id="1.10.357.70">
    <property type="entry name" value="Exocyst complex component Sec6, C-terminal domain"/>
    <property type="match status" value="1"/>
</dbReference>
<dbReference type="EMBL" id="LSYS01005191">
    <property type="protein sequence ID" value="OPJ78049.1"/>
    <property type="molecule type" value="Genomic_DNA"/>
</dbReference>
<evidence type="ECO:0000256" key="3">
    <source>
        <dbReference type="ARBA" id="ARBA00009447"/>
    </source>
</evidence>
<dbReference type="PROSITE" id="PS00135">
    <property type="entry name" value="TRYPSIN_SER"/>
    <property type="match status" value="1"/>
</dbReference>
<comment type="similarity">
    <text evidence="3">Belongs to the SEC6 family.</text>
</comment>
<dbReference type="SUPFAM" id="SSF50494">
    <property type="entry name" value="Trypsin-like serine proteases"/>
    <property type="match status" value="1"/>
</dbReference>
<evidence type="ECO:0000256" key="11">
    <source>
        <dbReference type="RuleBase" id="RU363034"/>
    </source>
</evidence>
<dbReference type="GO" id="GO:0006508">
    <property type="term" value="P:proteolysis"/>
    <property type="evidence" value="ECO:0007669"/>
    <property type="project" value="UniProtKB-KW"/>
</dbReference>
<keyword evidence="11" id="KW-0645">Protease</keyword>
<keyword evidence="6" id="KW-1015">Disulfide bond</keyword>
<dbReference type="GO" id="GO:0051601">
    <property type="term" value="P:exocyst localization"/>
    <property type="evidence" value="ECO:0007669"/>
    <property type="project" value="TreeGrafter"/>
</dbReference>
<dbReference type="FunFam" id="1.10.357.70:FF:000001">
    <property type="entry name" value="Exocyst complex component 3"/>
    <property type="match status" value="1"/>
</dbReference>
<dbReference type="GO" id="GO:0006887">
    <property type="term" value="P:exocytosis"/>
    <property type="evidence" value="ECO:0007669"/>
    <property type="project" value="UniProtKB-KW"/>
</dbReference>
<comment type="function">
    <text evidence="8">As part of the exocyst, may play a role in regulated exocytosis of insulin granules.</text>
</comment>
<evidence type="ECO:0000256" key="2">
    <source>
        <dbReference type="ARBA" id="ARBA00004613"/>
    </source>
</evidence>
<dbReference type="GO" id="GO:0000149">
    <property type="term" value="F:SNARE binding"/>
    <property type="evidence" value="ECO:0007669"/>
    <property type="project" value="TreeGrafter"/>
</dbReference>
<evidence type="ECO:0000256" key="7">
    <source>
        <dbReference type="ARBA" id="ARBA00023329"/>
    </source>
</evidence>
<evidence type="ECO:0000256" key="9">
    <source>
        <dbReference type="ARBA" id="ARBA00065845"/>
    </source>
</evidence>
<evidence type="ECO:0000256" key="12">
    <source>
        <dbReference type="SAM" id="MobiDB-lite"/>
    </source>
</evidence>
<dbReference type="InterPro" id="IPR010326">
    <property type="entry name" value="EXOC3/Sec6"/>
</dbReference>
<dbReference type="InterPro" id="IPR033116">
    <property type="entry name" value="TRYPSIN_SER"/>
</dbReference>